<evidence type="ECO:0000256" key="2">
    <source>
        <dbReference type="ARBA" id="ARBA00009236"/>
    </source>
</evidence>
<dbReference type="PANTHER" id="PTHR21152:SF24">
    <property type="entry name" value="ALANINE--GLYOXYLATE AMINOTRANSFERASE 1"/>
    <property type="match status" value="1"/>
</dbReference>
<feature type="modified residue" description="N6-(pyridoxal phosphate)lysine" evidence="8">
    <location>
        <position position="198"/>
    </location>
</feature>
<evidence type="ECO:0000256" key="6">
    <source>
        <dbReference type="ARBA" id="ARBA00022898"/>
    </source>
</evidence>
<comment type="cofactor">
    <cofactor evidence="1 8">
        <name>pyridoxal 5'-phosphate</name>
        <dbReference type="ChEBI" id="CHEBI:597326"/>
    </cofactor>
</comment>
<dbReference type="FunFam" id="3.90.1150.10:FF:000049">
    <property type="entry name" value="Alanine-glyoxylate aminotransferase 1"/>
    <property type="match status" value="1"/>
</dbReference>
<dbReference type="Gene3D" id="3.90.1150.10">
    <property type="entry name" value="Aspartate Aminotransferase, domain 1"/>
    <property type="match status" value="1"/>
</dbReference>
<keyword evidence="11" id="KW-1185">Reference proteome</keyword>
<keyword evidence="6 8" id="KW-0663">Pyridoxal phosphate</keyword>
<evidence type="ECO:0000256" key="8">
    <source>
        <dbReference type="PIRSR" id="PIRSR000524-50"/>
    </source>
</evidence>
<feature type="domain" description="Aminotransferase class V" evidence="9">
    <location>
        <begin position="26"/>
        <end position="341"/>
    </location>
</feature>
<dbReference type="InterPro" id="IPR015421">
    <property type="entry name" value="PyrdxlP-dep_Trfase_major"/>
</dbReference>
<dbReference type="GO" id="GO:0019265">
    <property type="term" value="P:glycine biosynthetic process, by transamination of glyoxylate"/>
    <property type="evidence" value="ECO:0007669"/>
    <property type="project" value="TreeGrafter"/>
</dbReference>
<dbReference type="PANTHER" id="PTHR21152">
    <property type="entry name" value="AMINOTRANSFERASE CLASS V"/>
    <property type="match status" value="1"/>
</dbReference>
<proteinExistence type="inferred from homology"/>
<dbReference type="Proteomes" id="UP000660729">
    <property type="component" value="Unassembled WGS sequence"/>
</dbReference>
<organism evidence="10 11">
    <name type="scientific">Pseudocercospora fuligena</name>
    <dbReference type="NCBI Taxonomy" id="685502"/>
    <lineage>
        <taxon>Eukaryota</taxon>
        <taxon>Fungi</taxon>
        <taxon>Dikarya</taxon>
        <taxon>Ascomycota</taxon>
        <taxon>Pezizomycotina</taxon>
        <taxon>Dothideomycetes</taxon>
        <taxon>Dothideomycetidae</taxon>
        <taxon>Mycosphaerellales</taxon>
        <taxon>Mycosphaerellaceae</taxon>
        <taxon>Pseudocercospora</taxon>
    </lineage>
</organism>
<dbReference type="Gene3D" id="3.40.640.10">
    <property type="entry name" value="Type I PLP-dependent aspartate aminotransferase-like (Major domain)"/>
    <property type="match status" value="1"/>
</dbReference>
<dbReference type="FunFam" id="3.40.640.10:FF:000027">
    <property type="entry name" value="Serine--pyruvate aminotransferase, mitochondrial"/>
    <property type="match status" value="1"/>
</dbReference>
<evidence type="ECO:0000256" key="1">
    <source>
        <dbReference type="ARBA" id="ARBA00001933"/>
    </source>
</evidence>
<dbReference type="AlphaFoldDB" id="A0A8H6RQP2"/>
<dbReference type="GO" id="GO:0005777">
    <property type="term" value="C:peroxisome"/>
    <property type="evidence" value="ECO:0007669"/>
    <property type="project" value="TreeGrafter"/>
</dbReference>
<keyword evidence="5 10" id="KW-0808">Transferase</keyword>
<dbReference type="GO" id="GO:0008453">
    <property type="term" value="F:alanine-glyoxylate transaminase activity"/>
    <property type="evidence" value="ECO:0007669"/>
    <property type="project" value="UniProtKB-EC"/>
</dbReference>
<reference evidence="10" key="1">
    <citation type="submission" date="2020-04" db="EMBL/GenBank/DDBJ databases">
        <title>Draft genome resource of the tomato pathogen Pseudocercospora fuligena.</title>
        <authorList>
            <person name="Zaccaron A."/>
        </authorList>
    </citation>
    <scope>NUCLEOTIDE SEQUENCE</scope>
    <source>
        <strain evidence="10">PF001</strain>
    </source>
</reference>
<gene>
    <name evidence="10" type="ORF">HII31_03197</name>
</gene>
<protein>
    <recommendedName>
        <fullName evidence="3">alanine--glyoxylate transaminase</fullName>
        <ecNumber evidence="3">2.6.1.44</ecNumber>
    </recommendedName>
</protein>
<dbReference type="InterPro" id="IPR024169">
    <property type="entry name" value="SP_NH2Trfase/AEP_transaminase"/>
</dbReference>
<evidence type="ECO:0000256" key="3">
    <source>
        <dbReference type="ARBA" id="ARBA00013049"/>
    </source>
</evidence>
<evidence type="ECO:0000256" key="5">
    <source>
        <dbReference type="ARBA" id="ARBA00022679"/>
    </source>
</evidence>
<dbReference type="InterPro" id="IPR000192">
    <property type="entry name" value="Aminotrans_V_dom"/>
</dbReference>
<comment type="caution">
    <text evidence="10">The sequence shown here is derived from an EMBL/GenBank/DDBJ whole genome shotgun (WGS) entry which is preliminary data.</text>
</comment>
<dbReference type="Pfam" id="PF00266">
    <property type="entry name" value="Aminotran_5"/>
    <property type="match status" value="1"/>
</dbReference>
<dbReference type="PIRSF" id="PIRSF000524">
    <property type="entry name" value="SPT"/>
    <property type="match status" value="1"/>
</dbReference>
<dbReference type="EMBL" id="JABCIY010000039">
    <property type="protein sequence ID" value="KAF7195603.1"/>
    <property type="molecule type" value="Genomic_DNA"/>
</dbReference>
<evidence type="ECO:0000256" key="4">
    <source>
        <dbReference type="ARBA" id="ARBA00022576"/>
    </source>
</evidence>
<name>A0A8H6RQP2_9PEZI</name>
<evidence type="ECO:0000259" key="9">
    <source>
        <dbReference type="Pfam" id="PF00266"/>
    </source>
</evidence>
<sequence>MSIQTPHPALLTPGPIEVGDDVLFAMRHSAENHMGRSFVDVFGESLEMIRKVVKTRDPDSQPFILSGSGTLGFDQVAANVFEPGDEVLILNVGYWGDSFAECLRTYSVNIDVLKAPLGCQPEHSQLEKMLRAKTYSGITITHCDTVSGVLSDVRAISRLVREVSPDTLIVVDGVCSVGSEDLRFDDWHLDVLIAAPQKGLGSPAGLSIVVASSRVMRQFENRRTRPGAYFCSWRNWLPVMRAYESRAEPLYYATPPSQLIRALHAALARILSCPFDERLTQHKQASATVKKAVAELGLKQLASKPEDQAHGMTTILLPDGIRAEHILPRMVQKGVVLARGPQKEIAGQYIRFAHMGVTATDPSRDDIQKGIRALKEALSELQPTR</sequence>
<dbReference type="InterPro" id="IPR015424">
    <property type="entry name" value="PyrdxlP-dep_Trfase"/>
</dbReference>
<accession>A0A8H6RQP2</accession>
<dbReference type="InterPro" id="IPR015422">
    <property type="entry name" value="PyrdxlP-dep_Trfase_small"/>
</dbReference>
<comment type="similarity">
    <text evidence="2">Belongs to the class-V pyridoxal-phosphate-dependent aminotransferase family.</text>
</comment>
<evidence type="ECO:0000313" key="10">
    <source>
        <dbReference type="EMBL" id="KAF7195603.1"/>
    </source>
</evidence>
<dbReference type="GO" id="GO:0004760">
    <property type="term" value="F:L-serine-pyruvate transaminase activity"/>
    <property type="evidence" value="ECO:0007669"/>
    <property type="project" value="TreeGrafter"/>
</dbReference>
<dbReference type="SUPFAM" id="SSF53383">
    <property type="entry name" value="PLP-dependent transferases"/>
    <property type="match status" value="1"/>
</dbReference>
<dbReference type="OrthoDB" id="7403325at2759"/>
<evidence type="ECO:0000256" key="7">
    <source>
        <dbReference type="PIRSR" id="PIRSR000524-1"/>
    </source>
</evidence>
<keyword evidence="4 10" id="KW-0032">Aminotransferase</keyword>
<dbReference type="EC" id="2.6.1.44" evidence="3"/>
<evidence type="ECO:0000313" key="11">
    <source>
        <dbReference type="Proteomes" id="UP000660729"/>
    </source>
</evidence>
<feature type="binding site" evidence="7">
    <location>
        <position position="351"/>
    </location>
    <ligand>
        <name>substrate</name>
    </ligand>
</feature>